<dbReference type="Proteomes" id="UP001279410">
    <property type="component" value="Unassembled WGS sequence"/>
</dbReference>
<evidence type="ECO:0000313" key="4">
    <source>
        <dbReference type="Proteomes" id="UP001279410"/>
    </source>
</evidence>
<feature type="compositionally biased region" description="Acidic residues" evidence="1">
    <location>
        <begin position="52"/>
        <end position="63"/>
    </location>
</feature>
<gene>
    <name evidence="2" type="ORF">AKAME5_002553200</name>
    <name evidence="3" type="ORF">AKAME5_002553300</name>
</gene>
<evidence type="ECO:0000256" key="1">
    <source>
        <dbReference type="SAM" id="MobiDB-lite"/>
    </source>
</evidence>
<feature type="region of interest" description="Disordered" evidence="1">
    <location>
        <begin position="1"/>
        <end position="76"/>
    </location>
</feature>
<accession>A0AAD3RN55</accession>
<dbReference type="EMBL" id="BRZM01002052">
    <property type="protein sequence ID" value="GLD74204.1"/>
    <property type="molecule type" value="Genomic_DNA"/>
</dbReference>
<dbReference type="EMBL" id="BRZM01002052">
    <property type="protein sequence ID" value="GLD74205.1"/>
    <property type="molecule type" value="Genomic_DNA"/>
</dbReference>
<reference evidence="3" key="1">
    <citation type="submission" date="2022-08" db="EMBL/GenBank/DDBJ databases">
        <title>Genome sequencing of akame (Lates japonicus).</title>
        <authorList>
            <person name="Hashiguchi Y."/>
            <person name="Takahashi H."/>
        </authorList>
    </citation>
    <scope>NUCLEOTIDE SEQUENCE</scope>
    <source>
        <strain evidence="3">Kochi</strain>
    </source>
</reference>
<proteinExistence type="predicted"/>
<sequence length="90" mass="9756">EEEELSLQGSPLEQSVHKSEDSCDGPSAAETPFIFPHTRSRPPLLPTMPTLPEEEEDSPEELDSSSSSPSTVSAHADAAFKRCSQFINPT</sequence>
<dbReference type="AlphaFoldDB" id="A0AAD3RN55"/>
<protein>
    <submittedName>
        <fullName evidence="3">Protein MRVI1 isoform X1</fullName>
    </submittedName>
</protein>
<evidence type="ECO:0000313" key="3">
    <source>
        <dbReference type="EMBL" id="GLD74205.1"/>
    </source>
</evidence>
<feature type="non-terminal residue" evidence="3">
    <location>
        <position position="1"/>
    </location>
</feature>
<name>A0AAD3RN55_LATJO</name>
<organism evidence="3 4">
    <name type="scientific">Lates japonicus</name>
    <name type="common">Japanese lates</name>
    <dbReference type="NCBI Taxonomy" id="270547"/>
    <lineage>
        <taxon>Eukaryota</taxon>
        <taxon>Metazoa</taxon>
        <taxon>Chordata</taxon>
        <taxon>Craniata</taxon>
        <taxon>Vertebrata</taxon>
        <taxon>Euteleostomi</taxon>
        <taxon>Actinopterygii</taxon>
        <taxon>Neopterygii</taxon>
        <taxon>Teleostei</taxon>
        <taxon>Neoteleostei</taxon>
        <taxon>Acanthomorphata</taxon>
        <taxon>Carangaria</taxon>
        <taxon>Carangaria incertae sedis</taxon>
        <taxon>Centropomidae</taxon>
        <taxon>Lates</taxon>
    </lineage>
</organism>
<evidence type="ECO:0000313" key="2">
    <source>
        <dbReference type="EMBL" id="GLD74204.1"/>
    </source>
</evidence>
<keyword evidence="4" id="KW-1185">Reference proteome</keyword>
<comment type="caution">
    <text evidence="3">The sequence shown here is derived from an EMBL/GenBank/DDBJ whole genome shotgun (WGS) entry which is preliminary data.</text>
</comment>